<reference evidence="2 3" key="1">
    <citation type="submission" date="2019-08" db="EMBL/GenBank/DDBJ databases">
        <authorList>
            <person name="Lei W."/>
        </authorList>
    </citation>
    <scope>NUCLEOTIDE SEQUENCE [LARGE SCALE GENOMIC DNA]</scope>
    <source>
        <strain evidence="2 3">CCUG 58627</strain>
    </source>
</reference>
<dbReference type="InterPro" id="IPR036465">
    <property type="entry name" value="vWFA_dom_sf"/>
</dbReference>
<protein>
    <submittedName>
        <fullName evidence="2">VWA domain-containing protein</fullName>
    </submittedName>
</protein>
<dbReference type="AlphaFoldDB" id="A0A5C5UFQ4"/>
<evidence type="ECO:0000313" key="3">
    <source>
        <dbReference type="Proteomes" id="UP000320791"/>
    </source>
</evidence>
<dbReference type="SUPFAM" id="SSF53300">
    <property type="entry name" value="vWA-like"/>
    <property type="match status" value="1"/>
</dbReference>
<proteinExistence type="predicted"/>
<name>A0A5C5UFQ4_9CORY</name>
<organism evidence="2 3">
    <name type="scientific">Corynebacterium canis</name>
    <dbReference type="NCBI Taxonomy" id="679663"/>
    <lineage>
        <taxon>Bacteria</taxon>
        <taxon>Bacillati</taxon>
        <taxon>Actinomycetota</taxon>
        <taxon>Actinomycetes</taxon>
        <taxon>Mycobacteriales</taxon>
        <taxon>Corynebacteriaceae</taxon>
        <taxon>Corynebacterium</taxon>
    </lineage>
</organism>
<keyword evidence="3" id="KW-1185">Reference proteome</keyword>
<dbReference type="InterPro" id="IPR002035">
    <property type="entry name" value="VWF_A"/>
</dbReference>
<dbReference type="EMBL" id="VOHM01000018">
    <property type="protein sequence ID" value="TWT24195.1"/>
    <property type="molecule type" value="Genomic_DNA"/>
</dbReference>
<evidence type="ECO:0000313" key="2">
    <source>
        <dbReference type="EMBL" id="TWT24195.1"/>
    </source>
</evidence>
<gene>
    <name evidence="2" type="ORF">FRX94_08525</name>
</gene>
<sequence>MCSISTAVDNLPWGLTMHTRTAMLLCSTIVFLSGCSAFQSDPPTMLVFDASSSMLINDADGLRINAAKAAARNLIESLPEDSELGIVAYGQSVGDSPNEKGLSCEDVSLVRTLQPIDNAAVTYNTIGGITPRGWTPLAKAIEKAANQLPTDSAASIIVLSDGVDTCDGDFAALTNSITHSHPQLRIDAVTFKEDAQHLEAITAATGGISVTAENQQQLTQRLKAFRDEELHKSLNGNGIDGINLGDNIDEIQQNNPDFPDLTCNETTCTVTFKKSDFIFQDGSLQAIEPNDPTTIDGIVIGDSIDKAIEAWGEPMEQRELDDGTTEYLFPVGDENAWKVIASDKKITSITLCRCQPQHAFNAAQETNGIAVGTTLKDLPSGLDAKNATTMGNYYAVNHSNGVLIFAENTDNDPLNTKVSYLLPFNKDGELRFNNRQEADAYFGQPEKYGVNADKEFAVYPTNNPELFYAVQWAPGQEGQQEILPLKSASDY</sequence>
<accession>A0A5C5UFQ4</accession>
<comment type="caution">
    <text evidence="2">The sequence shown here is derived from an EMBL/GenBank/DDBJ whole genome shotgun (WGS) entry which is preliminary data.</text>
</comment>
<evidence type="ECO:0000259" key="1">
    <source>
        <dbReference type="PROSITE" id="PS50234"/>
    </source>
</evidence>
<dbReference type="OrthoDB" id="4318225at2"/>
<dbReference type="Gene3D" id="3.40.50.410">
    <property type="entry name" value="von Willebrand factor, type A domain"/>
    <property type="match status" value="1"/>
</dbReference>
<dbReference type="Proteomes" id="UP000320791">
    <property type="component" value="Unassembled WGS sequence"/>
</dbReference>
<dbReference type="Pfam" id="PF13519">
    <property type="entry name" value="VWA_2"/>
    <property type="match status" value="1"/>
</dbReference>
<feature type="domain" description="VWFA" evidence="1">
    <location>
        <begin position="43"/>
        <end position="248"/>
    </location>
</feature>
<dbReference type="PROSITE" id="PS50234">
    <property type="entry name" value="VWFA"/>
    <property type="match status" value="1"/>
</dbReference>
<dbReference type="SMART" id="SM00327">
    <property type="entry name" value="VWA"/>
    <property type="match status" value="1"/>
</dbReference>